<name>A0A368XV20_9BACI</name>
<dbReference type="EMBL" id="QPJJ01000005">
    <property type="protein sequence ID" value="RCW71821.1"/>
    <property type="molecule type" value="Genomic_DNA"/>
</dbReference>
<dbReference type="InterPro" id="IPR007920">
    <property type="entry name" value="UPF0223"/>
</dbReference>
<dbReference type="AlphaFoldDB" id="A0A368XV20"/>
<dbReference type="Proteomes" id="UP000252585">
    <property type="component" value="Unassembled WGS sequence"/>
</dbReference>
<sequence>MAYSYPIDDYWTTEEIVDVVNFFSAIEKAYEEGIKKDKLMKSFHSFKKVVPSKSEEKQLFKKFEKQSGYAPFPVMKYANSCSDKDVIKLKNA</sequence>
<accession>A0A368XV20</accession>
<dbReference type="Pfam" id="PF05256">
    <property type="entry name" value="UPF0223"/>
    <property type="match status" value="1"/>
</dbReference>
<dbReference type="SUPFAM" id="SSF158504">
    <property type="entry name" value="BH2638-like"/>
    <property type="match status" value="1"/>
</dbReference>
<evidence type="ECO:0000313" key="2">
    <source>
        <dbReference type="Proteomes" id="UP000252585"/>
    </source>
</evidence>
<evidence type="ECO:0000313" key="1">
    <source>
        <dbReference type="EMBL" id="RCW71821.1"/>
    </source>
</evidence>
<dbReference type="NCBIfam" id="NF003353">
    <property type="entry name" value="PRK04387.1"/>
    <property type="match status" value="1"/>
</dbReference>
<dbReference type="InterPro" id="IPR023324">
    <property type="entry name" value="BH2638-like_sf"/>
</dbReference>
<dbReference type="RefSeq" id="WP_114352390.1">
    <property type="nucleotide sequence ID" value="NZ_QPJJ01000005.1"/>
</dbReference>
<reference evidence="1 2" key="1">
    <citation type="submission" date="2018-07" db="EMBL/GenBank/DDBJ databases">
        <title>Genomic Encyclopedia of Type Strains, Phase IV (KMG-IV): sequencing the most valuable type-strain genomes for metagenomic binning, comparative biology and taxonomic classification.</title>
        <authorList>
            <person name="Goeker M."/>
        </authorList>
    </citation>
    <scope>NUCLEOTIDE SEQUENCE [LARGE SCALE GENOMIC DNA]</scope>
    <source>
        <strain evidence="1 2">DSM 27696</strain>
    </source>
</reference>
<keyword evidence="2" id="KW-1185">Reference proteome</keyword>
<dbReference type="Gene3D" id="1.10.220.80">
    <property type="entry name" value="BH2638-like"/>
    <property type="match status" value="1"/>
</dbReference>
<gene>
    <name evidence="1" type="ORF">DFR57_1053</name>
</gene>
<comment type="caution">
    <text evidence="1">The sequence shown here is derived from an EMBL/GenBank/DDBJ whole genome shotgun (WGS) entry which is preliminary data.</text>
</comment>
<proteinExistence type="predicted"/>
<organism evidence="1 2">
    <name type="scientific">Saliterribacillus persicus</name>
    <dbReference type="NCBI Taxonomy" id="930114"/>
    <lineage>
        <taxon>Bacteria</taxon>
        <taxon>Bacillati</taxon>
        <taxon>Bacillota</taxon>
        <taxon>Bacilli</taxon>
        <taxon>Bacillales</taxon>
        <taxon>Bacillaceae</taxon>
        <taxon>Saliterribacillus</taxon>
    </lineage>
</organism>
<dbReference type="PIRSF" id="PIRSF037260">
    <property type="entry name" value="UPF0223"/>
    <property type="match status" value="1"/>
</dbReference>
<protein>
    <submittedName>
        <fullName evidence="1">Uncharacterized protein YktA (UPF0223 family)</fullName>
    </submittedName>
</protein>
<dbReference type="OrthoDB" id="1649074at2"/>